<reference evidence="3" key="2">
    <citation type="journal article" date="2023" name="Science">
        <title>Genomic signatures of disease resistance in endangered staghorn corals.</title>
        <authorList>
            <person name="Vollmer S.V."/>
            <person name="Selwyn J.D."/>
            <person name="Despard B.A."/>
            <person name="Roesel C.L."/>
        </authorList>
    </citation>
    <scope>NUCLEOTIDE SEQUENCE</scope>
    <source>
        <strain evidence="3">K2</strain>
    </source>
</reference>
<dbReference type="Proteomes" id="UP001249851">
    <property type="component" value="Unassembled WGS sequence"/>
</dbReference>
<organism evidence="3 4">
    <name type="scientific">Acropora cervicornis</name>
    <name type="common">Staghorn coral</name>
    <dbReference type="NCBI Taxonomy" id="6130"/>
    <lineage>
        <taxon>Eukaryota</taxon>
        <taxon>Metazoa</taxon>
        <taxon>Cnidaria</taxon>
        <taxon>Anthozoa</taxon>
        <taxon>Hexacorallia</taxon>
        <taxon>Scleractinia</taxon>
        <taxon>Astrocoeniina</taxon>
        <taxon>Acroporidae</taxon>
        <taxon>Acropora</taxon>
    </lineage>
</organism>
<feature type="transmembrane region" description="Helical" evidence="2">
    <location>
        <begin position="19"/>
        <end position="43"/>
    </location>
</feature>
<evidence type="ECO:0000256" key="1">
    <source>
        <dbReference type="SAM" id="Coils"/>
    </source>
</evidence>
<name>A0AAD9UVC4_ACRCE</name>
<keyword evidence="2" id="KW-0812">Transmembrane</keyword>
<feature type="coiled-coil region" evidence="1">
    <location>
        <begin position="46"/>
        <end position="80"/>
    </location>
</feature>
<keyword evidence="1" id="KW-0175">Coiled coil</keyword>
<comment type="caution">
    <text evidence="3">The sequence shown here is derived from an EMBL/GenBank/DDBJ whole genome shotgun (WGS) entry which is preliminary data.</text>
</comment>
<gene>
    <name evidence="3" type="ORF">P5673_028203</name>
</gene>
<protein>
    <submittedName>
        <fullName evidence="3">Uncharacterized protein</fullName>
    </submittedName>
</protein>
<keyword evidence="2" id="KW-1133">Transmembrane helix</keyword>
<evidence type="ECO:0000256" key="2">
    <source>
        <dbReference type="SAM" id="Phobius"/>
    </source>
</evidence>
<accession>A0AAD9UVC4</accession>
<evidence type="ECO:0000313" key="3">
    <source>
        <dbReference type="EMBL" id="KAK2550985.1"/>
    </source>
</evidence>
<reference evidence="3" key="1">
    <citation type="journal article" date="2023" name="G3 (Bethesda)">
        <title>Whole genome assembly and annotation of the endangered Caribbean coral Acropora cervicornis.</title>
        <authorList>
            <person name="Selwyn J.D."/>
            <person name="Vollmer S.V."/>
        </authorList>
    </citation>
    <scope>NUCLEOTIDE SEQUENCE</scope>
    <source>
        <strain evidence="3">K2</strain>
    </source>
</reference>
<keyword evidence="2" id="KW-0472">Membrane</keyword>
<dbReference type="AlphaFoldDB" id="A0AAD9UVC4"/>
<sequence>MTSYIRYQQVNRLRDKSSLFFLCSFILVVVYTSAIGFVIVHVLKITKNMEDRNQELLKTNKLLEDKLEKLILRLEIMEEKMATRNSSVDDKAYAVAITDYKTSESHPLIIKKRRVQILCAEMRRMATVLPKTISYFEN</sequence>
<evidence type="ECO:0000313" key="4">
    <source>
        <dbReference type="Proteomes" id="UP001249851"/>
    </source>
</evidence>
<keyword evidence="4" id="KW-1185">Reference proteome</keyword>
<dbReference type="EMBL" id="JARQWQ010000103">
    <property type="protein sequence ID" value="KAK2550985.1"/>
    <property type="molecule type" value="Genomic_DNA"/>
</dbReference>
<proteinExistence type="predicted"/>